<dbReference type="SUPFAM" id="SSF54909">
    <property type="entry name" value="Dimeric alpha+beta barrel"/>
    <property type="match status" value="1"/>
</dbReference>
<reference evidence="1 2" key="1">
    <citation type="submission" date="2019-07" db="EMBL/GenBank/DDBJ databases">
        <title>Full genome sequence of Devosia sp. Gsoil 520.</title>
        <authorList>
            <person name="Im W.-T."/>
        </authorList>
    </citation>
    <scope>NUCLEOTIDE SEQUENCE [LARGE SCALE GENOMIC DNA]</scope>
    <source>
        <strain evidence="1 2">Gsoil 520</strain>
    </source>
</reference>
<dbReference type="RefSeq" id="WP_146291332.1">
    <property type="nucleotide sequence ID" value="NZ_CP042304.1"/>
</dbReference>
<evidence type="ECO:0000313" key="2">
    <source>
        <dbReference type="Proteomes" id="UP000315364"/>
    </source>
</evidence>
<proteinExistence type="predicted"/>
<dbReference type="KEGG" id="dea:FPZ08_17430"/>
<dbReference type="EMBL" id="CP042304">
    <property type="protein sequence ID" value="QDZ12374.1"/>
    <property type="molecule type" value="Genomic_DNA"/>
</dbReference>
<organism evidence="1 2">
    <name type="scientific">Devosia ginsengisoli</name>
    <dbReference type="NCBI Taxonomy" id="400770"/>
    <lineage>
        <taxon>Bacteria</taxon>
        <taxon>Pseudomonadati</taxon>
        <taxon>Pseudomonadota</taxon>
        <taxon>Alphaproteobacteria</taxon>
        <taxon>Hyphomicrobiales</taxon>
        <taxon>Devosiaceae</taxon>
        <taxon>Devosia</taxon>
    </lineage>
</organism>
<protein>
    <submittedName>
        <fullName evidence="1">Uncharacterized protein</fullName>
    </submittedName>
</protein>
<sequence length="229" mass="25004">MTLLGQAVVAIWNGIKPELEDEFLNWHVHEHIPDRVALPGFQRGRRYMSIDGSPRFFNFYEAETLGDVTSDAYMAALNQPTPWTEQVMRHFTQMSRTVCGVAASAGCGTGVVIETMRLSSRVERDGFVAAMTRDVIAPTAARPSIVGVHLLEGQSASHAETAETRLRGASESAEWILLVEAARMDAITDLRRSLIGDDAIIACGAGTTIRRGAYALQFALSRSELPGRV</sequence>
<name>A0A5B8LXG3_9HYPH</name>
<dbReference type="InterPro" id="IPR011008">
    <property type="entry name" value="Dimeric_a/b-barrel"/>
</dbReference>
<keyword evidence="2" id="KW-1185">Reference proteome</keyword>
<dbReference type="Proteomes" id="UP000315364">
    <property type="component" value="Chromosome"/>
</dbReference>
<dbReference type="OrthoDB" id="3034735at2"/>
<accession>A0A5B8LXG3</accession>
<evidence type="ECO:0000313" key="1">
    <source>
        <dbReference type="EMBL" id="QDZ12374.1"/>
    </source>
</evidence>
<gene>
    <name evidence="1" type="ORF">FPZ08_17430</name>
</gene>
<dbReference type="AlphaFoldDB" id="A0A5B8LXG3"/>